<evidence type="ECO:0000256" key="1">
    <source>
        <dbReference type="ARBA" id="ARBA00022596"/>
    </source>
</evidence>
<evidence type="ECO:0000256" key="3">
    <source>
        <dbReference type="ARBA" id="ARBA00022833"/>
    </source>
</evidence>
<keyword evidence="1" id="KW-0533">Nickel</keyword>
<dbReference type="RefSeq" id="WP_407347796.1">
    <property type="nucleotide sequence ID" value="NZ_CP136864.1"/>
</dbReference>
<sequence>MHEAGMIRDLLTRITALASEESVTSVTGVRVWLGALSHISPEHFREHFRNETVGSIAEGALLEIESSQDIDHPQAQSILLRSIDVAEP</sequence>
<dbReference type="Pfam" id="PF01155">
    <property type="entry name" value="HypA"/>
    <property type="match status" value="1"/>
</dbReference>
<dbReference type="EMBL" id="CP136864">
    <property type="protein sequence ID" value="WOJ93138.1"/>
    <property type="molecule type" value="Genomic_DNA"/>
</dbReference>
<keyword evidence="2" id="KW-0479">Metal-binding</keyword>
<name>A0ABZ0I282_9GAMM</name>
<evidence type="ECO:0000313" key="5">
    <source>
        <dbReference type="Proteomes" id="UP001626537"/>
    </source>
</evidence>
<protein>
    <submittedName>
        <fullName evidence="4">Hydrogenase maturation nickel metallochaperone HypA</fullName>
    </submittedName>
</protein>
<dbReference type="Gene3D" id="3.30.2320.50">
    <property type="match status" value="1"/>
</dbReference>
<reference evidence="4 5" key="1">
    <citation type="submission" date="2023-10" db="EMBL/GenBank/DDBJ databases">
        <title>Two novel species belonging to the OM43/NOR5 clade.</title>
        <authorList>
            <person name="Park M."/>
        </authorList>
    </citation>
    <scope>NUCLEOTIDE SEQUENCE [LARGE SCALE GENOMIC DNA]</scope>
    <source>
        <strain evidence="4 5">IMCC43200</strain>
    </source>
</reference>
<dbReference type="Proteomes" id="UP001626537">
    <property type="component" value="Chromosome"/>
</dbReference>
<keyword evidence="5" id="KW-1185">Reference proteome</keyword>
<keyword evidence="3" id="KW-0862">Zinc</keyword>
<proteinExistence type="predicted"/>
<organism evidence="4 5">
    <name type="scientific">Congregibacter variabilis</name>
    <dbReference type="NCBI Taxonomy" id="3081200"/>
    <lineage>
        <taxon>Bacteria</taxon>
        <taxon>Pseudomonadati</taxon>
        <taxon>Pseudomonadota</taxon>
        <taxon>Gammaproteobacteria</taxon>
        <taxon>Cellvibrionales</taxon>
        <taxon>Halieaceae</taxon>
        <taxon>Congregibacter</taxon>
    </lineage>
</organism>
<evidence type="ECO:0000313" key="4">
    <source>
        <dbReference type="EMBL" id="WOJ93138.1"/>
    </source>
</evidence>
<dbReference type="InterPro" id="IPR000688">
    <property type="entry name" value="HypA/HybF"/>
</dbReference>
<gene>
    <name evidence="4" type="ORF">R0135_15315</name>
</gene>
<evidence type="ECO:0000256" key="2">
    <source>
        <dbReference type="ARBA" id="ARBA00022723"/>
    </source>
</evidence>
<accession>A0ABZ0I282</accession>